<accession>A0A9Q4C1N7</accession>
<sequence>MRVPQTTTDERSEESFVPAHRGMRRRGATGVVESEDGTDAGAVFLNGVAVYARCRDENGGGALDRLADSEAGFRVSECAPEDVRMFRTYVRYLGDKAVLGSEPLEATHVEMQRIEGVLVDGVRNLAAASWRGESDTSDRTFFPEGYRVALTADAVSLKRYVSRNDLTGYAVGDGKVVTFRNGETVDGAPVDLGDPIRSEVDAGGGWVVVDSDAEENGEDDGDGEGFLSRIF</sequence>
<protein>
    <submittedName>
        <fullName evidence="2">Uncharacterized protein</fullName>
    </submittedName>
</protein>
<dbReference type="EMBL" id="RKLV01000001">
    <property type="protein sequence ID" value="MCX2817833.1"/>
    <property type="molecule type" value="Genomic_DNA"/>
</dbReference>
<comment type="caution">
    <text evidence="2">The sequence shown here is derived from an EMBL/GenBank/DDBJ whole genome shotgun (WGS) entry which is preliminary data.</text>
</comment>
<feature type="region of interest" description="Disordered" evidence="1">
    <location>
        <begin position="1"/>
        <end position="27"/>
    </location>
</feature>
<dbReference type="RefSeq" id="WP_266085333.1">
    <property type="nucleotide sequence ID" value="NZ_RKLV01000001.1"/>
</dbReference>
<gene>
    <name evidence="2" type="ORF">EGH25_00435</name>
</gene>
<organism evidence="2 3">
    <name type="scientific">Halorutilus salinus</name>
    <dbReference type="NCBI Taxonomy" id="2487751"/>
    <lineage>
        <taxon>Archaea</taxon>
        <taxon>Methanobacteriati</taxon>
        <taxon>Methanobacteriota</taxon>
        <taxon>Stenosarchaea group</taxon>
        <taxon>Halobacteria</taxon>
        <taxon>Halorutilales</taxon>
        <taxon>Halorutilaceae</taxon>
        <taxon>Halorutilus</taxon>
    </lineage>
</organism>
<evidence type="ECO:0000256" key="1">
    <source>
        <dbReference type="SAM" id="MobiDB-lite"/>
    </source>
</evidence>
<reference evidence="2" key="1">
    <citation type="submission" date="2022-09" db="EMBL/GenBank/DDBJ databases">
        <title>Haloadaptaus new haloarchaeum isolated from saline soil.</title>
        <authorList>
            <person name="Duran-Viseras A."/>
            <person name="Sanchez-Porro C."/>
            <person name="Ventosa A."/>
        </authorList>
    </citation>
    <scope>NUCLEOTIDE SEQUENCE</scope>
    <source>
        <strain evidence="2">F3-133</strain>
    </source>
</reference>
<proteinExistence type="predicted"/>
<keyword evidence="3" id="KW-1185">Reference proteome</keyword>
<name>A0A9Q4C1N7_9EURY</name>
<evidence type="ECO:0000313" key="3">
    <source>
        <dbReference type="Proteomes" id="UP001149411"/>
    </source>
</evidence>
<evidence type="ECO:0000313" key="2">
    <source>
        <dbReference type="EMBL" id="MCX2817833.1"/>
    </source>
</evidence>
<dbReference type="AlphaFoldDB" id="A0A9Q4C1N7"/>
<dbReference type="Proteomes" id="UP001149411">
    <property type="component" value="Unassembled WGS sequence"/>
</dbReference>